<dbReference type="EMBL" id="DXEV01000089">
    <property type="protein sequence ID" value="HIX56734.1"/>
    <property type="molecule type" value="Genomic_DNA"/>
</dbReference>
<evidence type="ECO:0000256" key="5">
    <source>
        <dbReference type="ARBA" id="ARBA00047503"/>
    </source>
</evidence>
<comment type="catalytic activity">
    <reaction evidence="5">
        <text>an L-alpha-D-Hep-(1-&gt;5)-[alpha-Kdo-(2-&gt;4)]-alpha-Kdo-(2-&gt;6)-lipid A + ADP-L-glycero-beta-D-manno-heptose = an L-alpha-D-Hep-(1-&gt;3)-L-alpha-D-Hep-(1-&gt;5)-[alpha-Kdo-(2-&gt;4)]-alpha-Kdo-(2-&gt;6)-lipid A + ADP + H(+)</text>
        <dbReference type="Rhea" id="RHEA:74071"/>
        <dbReference type="ChEBI" id="CHEBI:15378"/>
        <dbReference type="ChEBI" id="CHEBI:61506"/>
        <dbReference type="ChEBI" id="CHEBI:193068"/>
        <dbReference type="ChEBI" id="CHEBI:193069"/>
        <dbReference type="ChEBI" id="CHEBI:456216"/>
        <dbReference type="EC" id="2.4.99.24"/>
    </reaction>
</comment>
<dbReference type="InterPro" id="IPR051199">
    <property type="entry name" value="LPS_LOS_Heptosyltrfase"/>
</dbReference>
<protein>
    <recommendedName>
        <fullName evidence="4">lipopolysaccharide heptosyltransferase II</fullName>
        <ecNumber evidence="4">2.4.99.24</ecNumber>
    </recommendedName>
</protein>
<dbReference type="PANTHER" id="PTHR30160">
    <property type="entry name" value="TETRAACYLDISACCHARIDE 4'-KINASE-RELATED"/>
    <property type="match status" value="1"/>
</dbReference>
<keyword evidence="1" id="KW-0328">Glycosyltransferase</keyword>
<sequence length="358" mass="40059">MAARILIISPSWLGDIIMSQSLLHVIKTQEPDAHISVYAPAYAHCILERMNEVDEILTNPFAHKEFNLKLRYAEGKRLKELHFDRAYILPNSFKSALMPFFAHIKERIGFKGESRYLVLNRMRHDKKAFARMVERYVALAYINDPQVKDSASLPAFAYPQLKLQAPAPELLTKLGLEAEQQRPWLALGCGANYGPAKLWPVEFFAQVSAHFITQRGFAVLALGSNKDHDTVEQIKAQLKIQAPHALQHFHDIAGQTDLTEALDIVGHCRAAVCNDSGLMHTVAAAGVPQVCLFGSTSTTYTPPLSEKAVCLESTQPCHPCFARTCKYGTYLCLRELAPEQVISKLSELLERFPDSKES</sequence>
<dbReference type="AlphaFoldDB" id="A0A9D1WD57"/>
<keyword evidence="2" id="KW-0808">Transferase</keyword>
<dbReference type="InterPro" id="IPR002201">
    <property type="entry name" value="Glyco_trans_9"/>
</dbReference>
<proteinExistence type="inferred from homology"/>
<comment type="caution">
    <text evidence="6">The sequence shown here is derived from an EMBL/GenBank/DDBJ whole genome shotgun (WGS) entry which is preliminary data.</text>
</comment>
<name>A0A9D1WD57_9GAMM</name>
<accession>A0A9D1WD57</accession>
<dbReference type="CDD" id="cd03789">
    <property type="entry name" value="GT9_LPS_heptosyltransferase"/>
    <property type="match status" value="1"/>
</dbReference>
<dbReference type="GO" id="GO:0009244">
    <property type="term" value="P:lipopolysaccharide core region biosynthetic process"/>
    <property type="evidence" value="ECO:0007669"/>
    <property type="project" value="TreeGrafter"/>
</dbReference>
<organism evidence="6 7">
    <name type="scientific">Candidatus Anaerobiospirillum pullistercoris</name>
    <dbReference type="NCBI Taxonomy" id="2838452"/>
    <lineage>
        <taxon>Bacteria</taxon>
        <taxon>Pseudomonadati</taxon>
        <taxon>Pseudomonadota</taxon>
        <taxon>Gammaproteobacteria</taxon>
        <taxon>Aeromonadales</taxon>
        <taxon>Succinivibrionaceae</taxon>
        <taxon>Anaerobiospirillum</taxon>
    </lineage>
</organism>
<evidence type="ECO:0000313" key="7">
    <source>
        <dbReference type="Proteomes" id="UP000886829"/>
    </source>
</evidence>
<evidence type="ECO:0000256" key="2">
    <source>
        <dbReference type="ARBA" id="ARBA00022679"/>
    </source>
</evidence>
<dbReference type="PANTHER" id="PTHR30160:SF7">
    <property type="entry name" value="ADP-HEPTOSE--LPS HEPTOSYLTRANSFERASE 2"/>
    <property type="match status" value="1"/>
</dbReference>
<dbReference type="Proteomes" id="UP000886829">
    <property type="component" value="Unassembled WGS sequence"/>
</dbReference>
<comment type="similarity">
    <text evidence="3">Belongs to the glycosyltransferase 9 family.</text>
</comment>
<dbReference type="InterPro" id="IPR011910">
    <property type="entry name" value="RfaF"/>
</dbReference>
<dbReference type="Gene3D" id="3.40.50.2000">
    <property type="entry name" value="Glycogen Phosphorylase B"/>
    <property type="match status" value="2"/>
</dbReference>
<dbReference type="GO" id="GO:0008713">
    <property type="term" value="F:ADP-heptose-lipopolysaccharide heptosyltransferase activity"/>
    <property type="evidence" value="ECO:0007669"/>
    <property type="project" value="UniProtKB-EC"/>
</dbReference>
<dbReference type="SUPFAM" id="SSF53756">
    <property type="entry name" value="UDP-Glycosyltransferase/glycogen phosphorylase"/>
    <property type="match status" value="1"/>
</dbReference>
<evidence type="ECO:0000256" key="3">
    <source>
        <dbReference type="ARBA" id="ARBA00043995"/>
    </source>
</evidence>
<evidence type="ECO:0000256" key="1">
    <source>
        <dbReference type="ARBA" id="ARBA00022676"/>
    </source>
</evidence>
<dbReference type="Pfam" id="PF01075">
    <property type="entry name" value="Glyco_transf_9"/>
    <property type="match status" value="1"/>
</dbReference>
<reference evidence="6" key="2">
    <citation type="submission" date="2021-04" db="EMBL/GenBank/DDBJ databases">
        <authorList>
            <person name="Gilroy R."/>
        </authorList>
    </citation>
    <scope>NUCLEOTIDE SEQUENCE</scope>
    <source>
        <strain evidence="6">USASDec5-558</strain>
    </source>
</reference>
<evidence type="ECO:0000256" key="4">
    <source>
        <dbReference type="ARBA" id="ARBA00044042"/>
    </source>
</evidence>
<reference evidence="6" key="1">
    <citation type="journal article" date="2021" name="PeerJ">
        <title>Extensive microbial diversity within the chicken gut microbiome revealed by metagenomics and culture.</title>
        <authorList>
            <person name="Gilroy R."/>
            <person name="Ravi A."/>
            <person name="Getino M."/>
            <person name="Pursley I."/>
            <person name="Horton D.L."/>
            <person name="Alikhan N.F."/>
            <person name="Baker D."/>
            <person name="Gharbi K."/>
            <person name="Hall N."/>
            <person name="Watson M."/>
            <person name="Adriaenssens E.M."/>
            <person name="Foster-Nyarko E."/>
            <person name="Jarju S."/>
            <person name="Secka A."/>
            <person name="Antonio M."/>
            <person name="Oren A."/>
            <person name="Chaudhuri R.R."/>
            <person name="La Ragione R."/>
            <person name="Hildebrand F."/>
            <person name="Pallen M.J."/>
        </authorList>
    </citation>
    <scope>NUCLEOTIDE SEQUENCE</scope>
    <source>
        <strain evidence="6">USASDec5-558</strain>
    </source>
</reference>
<dbReference type="GO" id="GO:0005829">
    <property type="term" value="C:cytosol"/>
    <property type="evidence" value="ECO:0007669"/>
    <property type="project" value="TreeGrafter"/>
</dbReference>
<dbReference type="NCBIfam" id="TIGR02195">
    <property type="entry name" value="heptsyl_trn_II"/>
    <property type="match status" value="1"/>
</dbReference>
<gene>
    <name evidence="6" type="primary">waaF</name>
    <name evidence="6" type="ORF">H9850_04590</name>
</gene>
<evidence type="ECO:0000313" key="6">
    <source>
        <dbReference type="EMBL" id="HIX56734.1"/>
    </source>
</evidence>
<dbReference type="EC" id="2.4.99.24" evidence="4"/>